<dbReference type="EMBL" id="PQXK01000180">
    <property type="protein sequence ID" value="TGO34827.1"/>
    <property type="molecule type" value="Genomic_DNA"/>
</dbReference>
<organism evidence="2 3">
    <name type="scientific">Botrytis hyacinthi</name>
    <dbReference type="NCBI Taxonomy" id="278943"/>
    <lineage>
        <taxon>Eukaryota</taxon>
        <taxon>Fungi</taxon>
        <taxon>Dikarya</taxon>
        <taxon>Ascomycota</taxon>
        <taxon>Pezizomycotina</taxon>
        <taxon>Leotiomycetes</taxon>
        <taxon>Helotiales</taxon>
        <taxon>Sclerotiniaceae</taxon>
        <taxon>Botrytis</taxon>
    </lineage>
</organism>
<gene>
    <name evidence="2" type="ORF">BHYA_0180g00030</name>
</gene>
<feature type="compositionally biased region" description="Polar residues" evidence="1">
    <location>
        <begin position="420"/>
        <end position="430"/>
    </location>
</feature>
<evidence type="ECO:0000313" key="3">
    <source>
        <dbReference type="Proteomes" id="UP000297814"/>
    </source>
</evidence>
<feature type="compositionally biased region" description="Basic and acidic residues" evidence="1">
    <location>
        <begin position="165"/>
        <end position="188"/>
    </location>
</feature>
<keyword evidence="3" id="KW-1185">Reference proteome</keyword>
<feature type="compositionally biased region" description="Basic and acidic residues" evidence="1">
    <location>
        <begin position="354"/>
        <end position="373"/>
    </location>
</feature>
<feature type="compositionally biased region" description="Polar residues" evidence="1">
    <location>
        <begin position="1"/>
        <end position="12"/>
    </location>
</feature>
<feature type="compositionally biased region" description="Polar residues" evidence="1">
    <location>
        <begin position="437"/>
        <end position="453"/>
    </location>
</feature>
<proteinExistence type="predicted"/>
<comment type="caution">
    <text evidence="2">The sequence shown here is derived from an EMBL/GenBank/DDBJ whole genome shotgun (WGS) entry which is preliminary data.</text>
</comment>
<evidence type="ECO:0000313" key="2">
    <source>
        <dbReference type="EMBL" id="TGO34827.1"/>
    </source>
</evidence>
<feature type="compositionally biased region" description="Basic and acidic residues" evidence="1">
    <location>
        <begin position="77"/>
        <end position="110"/>
    </location>
</feature>
<feature type="compositionally biased region" description="Basic and acidic residues" evidence="1">
    <location>
        <begin position="410"/>
        <end position="419"/>
    </location>
</feature>
<feature type="compositionally biased region" description="Basic and acidic residues" evidence="1">
    <location>
        <begin position="219"/>
        <end position="233"/>
    </location>
</feature>
<feature type="compositionally biased region" description="Polar residues" evidence="1">
    <location>
        <begin position="264"/>
        <end position="274"/>
    </location>
</feature>
<protein>
    <submittedName>
        <fullName evidence="2">Uncharacterized protein</fullName>
    </submittedName>
</protein>
<feature type="compositionally biased region" description="Polar residues" evidence="1">
    <location>
        <begin position="190"/>
        <end position="200"/>
    </location>
</feature>
<feature type="region of interest" description="Disordered" evidence="1">
    <location>
        <begin position="1"/>
        <end position="493"/>
    </location>
</feature>
<accession>A0A4Z1GM73</accession>
<feature type="compositionally biased region" description="Basic and acidic residues" evidence="1">
    <location>
        <begin position="120"/>
        <end position="148"/>
    </location>
</feature>
<name>A0A4Z1GM73_9HELO</name>
<feature type="compositionally biased region" description="Polar residues" evidence="1">
    <location>
        <begin position="375"/>
        <end position="390"/>
    </location>
</feature>
<feature type="compositionally biased region" description="Polar residues" evidence="1">
    <location>
        <begin position="306"/>
        <end position="317"/>
    </location>
</feature>
<sequence>MTSGASRTNSGSDGHHADSKPRVFHRSSHAGSTRVRTERRRSIESPGVKTQDLNIGGRDPPQPSLGPRDTGNGESSVDTKLRDLEIQEAALEKIRKHNKGQDSEAGDSQRSRRRRRSLSHHNEKPIEVRVRYEEKGKQRSRSPPDRTVTKTQTKYTYFPLLNKLQEVEITHVKERRPDRDEHHEKPPSSDRMSTDSYTRSDWNRKNEDTDRKTKHSSRKGSDVSSREKSERKSKSATSSKHRASTDRSAGLGDNDNQAPRAESQHGSRSSNSQNAHEDFDDEPSPGGPKALSGGPTSGPLDGRLPRSNTAASDSHSLSGRDLKSVYKPNRGGEGPSTPAHSNHGAERTQIGYGRNDENNEPYAREIRRQDRKSSGPISSKVSIPTSTPSNYEEAERTQIYCGRNDQEDEPYAREIERDQSNMSASRSHTSGGRRAGTRTSNAALSNYNVSEQARSFRREAAEDESSAYENRTNQSEISASRSHASRDRRSHRS</sequence>
<dbReference type="AlphaFoldDB" id="A0A4Z1GM73"/>
<reference evidence="2 3" key="1">
    <citation type="submission" date="2017-12" db="EMBL/GenBank/DDBJ databases">
        <title>Comparative genomics of Botrytis spp.</title>
        <authorList>
            <person name="Valero-Jimenez C.A."/>
            <person name="Tapia P."/>
            <person name="Veloso J."/>
            <person name="Silva-Moreno E."/>
            <person name="Staats M."/>
            <person name="Valdes J.H."/>
            <person name="Van Kan J.A.L."/>
        </authorList>
    </citation>
    <scope>NUCLEOTIDE SEQUENCE [LARGE SCALE GENOMIC DNA]</scope>
    <source>
        <strain evidence="2 3">Bh0001</strain>
    </source>
</reference>
<feature type="compositionally biased region" description="Polar residues" evidence="1">
    <location>
        <begin position="467"/>
        <end position="477"/>
    </location>
</feature>
<feature type="compositionally biased region" description="Basic and acidic residues" evidence="1">
    <location>
        <begin position="201"/>
        <end position="211"/>
    </location>
</feature>
<dbReference type="Proteomes" id="UP000297814">
    <property type="component" value="Unassembled WGS sequence"/>
</dbReference>
<evidence type="ECO:0000256" key="1">
    <source>
        <dbReference type="SAM" id="MobiDB-lite"/>
    </source>
</evidence>